<evidence type="ECO:0000313" key="9">
    <source>
        <dbReference type="EMBL" id="SBV49918.1"/>
    </source>
</evidence>
<dbReference type="STRING" id="56449.XBLMG947_0692"/>
<dbReference type="GO" id="GO:0009279">
    <property type="term" value="C:cell outer membrane"/>
    <property type="evidence" value="ECO:0007669"/>
    <property type="project" value="UniProtKB-SubCell"/>
</dbReference>
<keyword evidence="3" id="KW-1134">Transmembrane beta strand</keyword>
<gene>
    <name evidence="9" type="ORF">XBLMG947_0692</name>
</gene>
<dbReference type="AlphaFoldDB" id="A0A1C3NHS5"/>
<keyword evidence="2" id="KW-0813">Transport</keyword>
<evidence type="ECO:0000256" key="1">
    <source>
        <dbReference type="ARBA" id="ARBA00004571"/>
    </source>
</evidence>
<evidence type="ECO:0000256" key="7">
    <source>
        <dbReference type="ARBA" id="ARBA00023237"/>
    </source>
</evidence>
<evidence type="ECO:0000256" key="3">
    <source>
        <dbReference type="ARBA" id="ARBA00022452"/>
    </source>
</evidence>
<evidence type="ECO:0000256" key="4">
    <source>
        <dbReference type="ARBA" id="ARBA00022692"/>
    </source>
</evidence>
<name>A0A1C3NHS5_9XANT</name>
<dbReference type="EMBL" id="FLTX01000008">
    <property type="protein sequence ID" value="SBV49918.1"/>
    <property type="molecule type" value="Genomic_DNA"/>
</dbReference>
<organism evidence="9 10">
    <name type="scientific">Xanthomonas bromi</name>
    <dbReference type="NCBI Taxonomy" id="56449"/>
    <lineage>
        <taxon>Bacteria</taxon>
        <taxon>Pseudomonadati</taxon>
        <taxon>Pseudomonadota</taxon>
        <taxon>Gammaproteobacteria</taxon>
        <taxon>Lysobacterales</taxon>
        <taxon>Lysobacteraceae</taxon>
        <taxon>Xanthomonas</taxon>
    </lineage>
</organism>
<proteinExistence type="predicted"/>
<sequence>MSVNKQLPPTTIELFSSYTPQGEWSDLTVGGGVNWQNRIYYVGLLYGTAQQSAYALVSVFARYRLSPQFSVQFNVDNLLDKRDYAQIDAGHGAWGASRNGMLTFNYTF</sequence>
<dbReference type="Gene3D" id="2.40.170.20">
    <property type="entry name" value="TonB-dependent receptor, beta-barrel domain"/>
    <property type="match status" value="1"/>
</dbReference>
<evidence type="ECO:0000259" key="8">
    <source>
        <dbReference type="Pfam" id="PF00593"/>
    </source>
</evidence>
<keyword evidence="4" id="KW-0812">Transmembrane</keyword>
<dbReference type="InterPro" id="IPR036942">
    <property type="entry name" value="Beta-barrel_TonB_sf"/>
</dbReference>
<keyword evidence="5" id="KW-0798">TonB box</keyword>
<reference evidence="9 10" key="1">
    <citation type="submission" date="2016-06" db="EMBL/GenBank/DDBJ databases">
        <authorList>
            <person name="Kjaerup R.B."/>
            <person name="Dalgaard T.S."/>
            <person name="Juul-Madsen H.R."/>
        </authorList>
    </citation>
    <scope>NUCLEOTIDE SEQUENCE [LARGE SCALE GENOMIC DNA]</scope>
    <source>
        <strain evidence="9">LMG947</strain>
    </source>
</reference>
<protein>
    <submittedName>
        <fullName evidence="9">TonB-dependent outer membrane receptor</fullName>
    </submittedName>
</protein>
<keyword evidence="6" id="KW-0472">Membrane</keyword>
<feature type="domain" description="TonB-dependent receptor-like beta-barrel" evidence="8">
    <location>
        <begin position="7"/>
        <end position="78"/>
    </location>
</feature>
<dbReference type="GO" id="GO:0015344">
    <property type="term" value="F:siderophore uptake transmembrane transporter activity"/>
    <property type="evidence" value="ECO:0007669"/>
    <property type="project" value="TreeGrafter"/>
</dbReference>
<keyword evidence="9" id="KW-0675">Receptor</keyword>
<evidence type="ECO:0000313" key="10">
    <source>
        <dbReference type="Proteomes" id="UP000092503"/>
    </source>
</evidence>
<dbReference type="InterPro" id="IPR039426">
    <property type="entry name" value="TonB-dep_rcpt-like"/>
</dbReference>
<dbReference type="Pfam" id="PF00593">
    <property type="entry name" value="TonB_dep_Rec_b-barrel"/>
    <property type="match status" value="1"/>
</dbReference>
<dbReference type="PANTHER" id="PTHR32552">
    <property type="entry name" value="FERRICHROME IRON RECEPTOR-RELATED"/>
    <property type="match status" value="1"/>
</dbReference>
<evidence type="ECO:0000256" key="2">
    <source>
        <dbReference type="ARBA" id="ARBA00022448"/>
    </source>
</evidence>
<dbReference type="Proteomes" id="UP000092503">
    <property type="component" value="Unassembled WGS sequence"/>
</dbReference>
<dbReference type="PANTHER" id="PTHR32552:SF74">
    <property type="entry name" value="HYDROXAMATE SIDEROPHORE RECEPTOR FHUE"/>
    <property type="match status" value="1"/>
</dbReference>
<evidence type="ECO:0000256" key="6">
    <source>
        <dbReference type="ARBA" id="ARBA00023136"/>
    </source>
</evidence>
<keyword evidence="7" id="KW-0998">Cell outer membrane</keyword>
<accession>A0A1C3NHS5</accession>
<comment type="subcellular location">
    <subcellularLocation>
        <location evidence="1">Cell outer membrane</location>
        <topology evidence="1">Multi-pass membrane protein</topology>
    </subcellularLocation>
</comment>
<evidence type="ECO:0000256" key="5">
    <source>
        <dbReference type="ARBA" id="ARBA00023077"/>
    </source>
</evidence>
<dbReference type="SUPFAM" id="SSF56935">
    <property type="entry name" value="Porins"/>
    <property type="match status" value="1"/>
</dbReference>
<dbReference type="InterPro" id="IPR000531">
    <property type="entry name" value="Beta-barrel_TonB"/>
</dbReference>